<dbReference type="EMBL" id="CP126980">
    <property type="protein sequence ID" value="WIM94800.1"/>
    <property type="molecule type" value="Genomic_DNA"/>
</dbReference>
<evidence type="ECO:0000313" key="2">
    <source>
        <dbReference type="EMBL" id="WIM94800.1"/>
    </source>
</evidence>
<dbReference type="Pfam" id="PF11387">
    <property type="entry name" value="DUF2795"/>
    <property type="match status" value="1"/>
</dbReference>
<dbReference type="Proteomes" id="UP001240150">
    <property type="component" value="Chromosome"/>
</dbReference>
<sequence length="132" mass="13986">MERGNSKHGAVLDEQMAQEVRGISQGVAGNRAEEWHTPEPSGDDQPPVSIAPNGDFGRGIPNGVGSSQGEALSRFGSYLNRNAFPGDRSALEASALAMEAPDDVLRRIRSLPEGRTFQNTAEAWHASEGGTA</sequence>
<protein>
    <submittedName>
        <fullName evidence="2">DUF2795 domain-containing protein</fullName>
    </submittedName>
</protein>
<gene>
    <name evidence="2" type="ORF">ACTOB_006853</name>
</gene>
<reference evidence="2 3" key="1">
    <citation type="submission" date="2023-06" db="EMBL/GenBank/DDBJ databases">
        <authorList>
            <person name="Yushchuk O."/>
            <person name="Binda E."/>
            <person name="Ruckert-Reed C."/>
            <person name="Fedorenko V."/>
            <person name="Kalinowski J."/>
            <person name="Marinelli F."/>
        </authorList>
    </citation>
    <scope>NUCLEOTIDE SEQUENCE [LARGE SCALE GENOMIC DNA]</scope>
    <source>
        <strain evidence="2 3">NRRL 3884</strain>
    </source>
</reference>
<proteinExistence type="predicted"/>
<dbReference type="RefSeq" id="WP_284916041.1">
    <property type="nucleotide sequence ID" value="NZ_CP126980.1"/>
</dbReference>
<evidence type="ECO:0000256" key="1">
    <source>
        <dbReference type="SAM" id="MobiDB-lite"/>
    </source>
</evidence>
<accession>A0ABY8WGF5</accession>
<keyword evidence="3" id="KW-1185">Reference proteome</keyword>
<organism evidence="2 3">
    <name type="scientific">Actinoplanes oblitus</name>
    <dbReference type="NCBI Taxonomy" id="3040509"/>
    <lineage>
        <taxon>Bacteria</taxon>
        <taxon>Bacillati</taxon>
        <taxon>Actinomycetota</taxon>
        <taxon>Actinomycetes</taxon>
        <taxon>Micromonosporales</taxon>
        <taxon>Micromonosporaceae</taxon>
        <taxon>Actinoplanes</taxon>
    </lineage>
</organism>
<dbReference type="InterPro" id="IPR021527">
    <property type="entry name" value="DUF2795"/>
</dbReference>
<feature type="region of interest" description="Disordered" evidence="1">
    <location>
        <begin position="1"/>
        <end position="70"/>
    </location>
</feature>
<evidence type="ECO:0000313" key="3">
    <source>
        <dbReference type="Proteomes" id="UP001240150"/>
    </source>
</evidence>
<name>A0ABY8WGF5_9ACTN</name>